<dbReference type="GO" id="GO:0008237">
    <property type="term" value="F:metallopeptidase activity"/>
    <property type="evidence" value="ECO:0007669"/>
    <property type="project" value="UniProtKB-KW"/>
</dbReference>
<keyword evidence="5" id="KW-1185">Reference proteome</keyword>
<organism evidence="4 5">
    <name type="scientific">Xylophilus rhododendri</name>
    <dbReference type="NCBI Taxonomy" id="2697032"/>
    <lineage>
        <taxon>Bacteria</taxon>
        <taxon>Pseudomonadati</taxon>
        <taxon>Pseudomonadota</taxon>
        <taxon>Betaproteobacteria</taxon>
        <taxon>Burkholderiales</taxon>
        <taxon>Xylophilus</taxon>
    </lineage>
</organism>
<dbReference type="PIRSF" id="PIRSF012702">
    <property type="entry name" value="UCP012702"/>
    <property type="match status" value="1"/>
</dbReference>
<gene>
    <name evidence="4" type="ORF">GT347_25950</name>
</gene>
<dbReference type="Pfam" id="PF07364">
    <property type="entry name" value="DUF1485"/>
    <property type="match status" value="1"/>
</dbReference>
<dbReference type="AlphaFoldDB" id="A0A857JEL8"/>
<dbReference type="GO" id="GO:0046872">
    <property type="term" value="F:metal ion binding"/>
    <property type="evidence" value="ECO:0007669"/>
    <property type="project" value="UniProtKB-KW"/>
</dbReference>
<keyword evidence="1" id="KW-0479">Metal-binding</keyword>
<dbReference type="Pfam" id="PF07171">
    <property type="entry name" value="MlrC_C"/>
    <property type="match status" value="1"/>
</dbReference>
<proteinExistence type="inferred from homology"/>
<evidence type="ECO:0000259" key="2">
    <source>
        <dbReference type="Pfam" id="PF07171"/>
    </source>
</evidence>
<dbReference type="EMBL" id="CP047650">
    <property type="protein sequence ID" value="QHJ01126.1"/>
    <property type="molecule type" value="Genomic_DNA"/>
</dbReference>
<feature type="domain" description="Microcystin LR degradation protein MlrC C-terminal" evidence="2">
    <location>
        <begin position="309"/>
        <end position="488"/>
    </location>
</feature>
<keyword evidence="1" id="KW-0378">Hydrolase</keyword>
<accession>A0A857JEL8</accession>
<evidence type="ECO:0000256" key="1">
    <source>
        <dbReference type="PIRNR" id="PIRNR012702"/>
    </source>
</evidence>
<evidence type="ECO:0000259" key="3">
    <source>
        <dbReference type="Pfam" id="PF07364"/>
    </source>
</evidence>
<reference evidence="4 5" key="1">
    <citation type="submission" date="2020-01" db="EMBL/GenBank/DDBJ databases">
        <title>Genome sequencing of strain KACC 21265.</title>
        <authorList>
            <person name="Heo J."/>
            <person name="Kim S.-J."/>
            <person name="Kim J.-S."/>
            <person name="Hong S.-B."/>
            <person name="Kwon S.-W."/>
        </authorList>
    </citation>
    <scope>NUCLEOTIDE SEQUENCE [LARGE SCALE GENOMIC DNA]</scope>
    <source>
        <strain evidence="4 5">KACC 21265</strain>
    </source>
</reference>
<feature type="domain" description="Microcystin LR degradation protein MlrC N-terminal" evidence="3">
    <location>
        <begin position="6"/>
        <end position="299"/>
    </location>
</feature>
<comment type="similarity">
    <text evidence="1">Belongs to the peptidase M81 family.</text>
</comment>
<comment type="cofactor">
    <cofactor evidence="1">
        <name>Zn(2+)</name>
        <dbReference type="ChEBI" id="CHEBI:29105"/>
    </cofactor>
    <text evidence="1">Binds 1 zinc ion per subunit.</text>
</comment>
<evidence type="ECO:0000313" key="5">
    <source>
        <dbReference type="Proteomes" id="UP000464787"/>
    </source>
</evidence>
<protein>
    <recommendedName>
        <fullName evidence="1">Microcystinase C</fullName>
        <shortName evidence="1">MlrC</shortName>
    </recommendedName>
</protein>
<dbReference type="GO" id="GO:0006508">
    <property type="term" value="P:proteolysis"/>
    <property type="evidence" value="ECO:0007669"/>
    <property type="project" value="UniProtKB-KW"/>
</dbReference>
<dbReference type="InterPro" id="IPR009197">
    <property type="entry name" value="MlrC"/>
</dbReference>
<keyword evidence="1" id="KW-0482">Metalloprotease</keyword>
<sequence>MTRGPRIAILSFHLESNAFSPPSRLEDFRQLCWLEGEAVSEHARRLNHMPSEITGFYARMDAAGPWQPLPLVIAAAPPGGPVDEPTWQLFLDTATARLRAALPVDAVYLGNHGAASGLGQGDTEAELMDAVRAIVGPEVPLIASYDLHCNISDRVIHALDGLFPYRTNPHVDLRQRAADAADAILACLGGERLQLRHVRLPFTPPSVTLLTARGPFADAIGWADTLLREDTSGELVDVSVTGGFVFSDVPQCGMCVSVTTRGDPLHAERTAQALARRIWEDRHRYLVVTSTVDEAVAQARTSTVPLLFADVADNPGGGGGGNTVGLMKAFHEARIPGVVLGVFIDADAVQQAVAAGVGGTAELVFNRMPSLFADTYAATARVLMLSDGEGTGRRGILKDRRFSLGASALVELLPSGMRVLVSSLRRQLSEPAMLEMHGIDIAAARVLIVKSRGHYRAGFDEFFSDDRIVDVDSDGLTTPNLARVPFRHLPRPVFPLDADTAWPASAG</sequence>
<dbReference type="RefSeq" id="WP_160554935.1">
    <property type="nucleotide sequence ID" value="NZ_CP047650.1"/>
</dbReference>
<dbReference type="InterPro" id="IPR010799">
    <property type="entry name" value="MlrC_C"/>
</dbReference>
<dbReference type="Proteomes" id="UP000464787">
    <property type="component" value="Chromosome"/>
</dbReference>
<comment type="function">
    <text evidence="1">Involved in peptidolytic degradation of cyclic heptapeptide hepatotoxin microcystin (MC).</text>
</comment>
<name>A0A857JEL8_9BURK</name>
<dbReference type="KEGG" id="xyk:GT347_25950"/>
<dbReference type="InterPro" id="IPR015995">
    <property type="entry name" value="MlrC_N"/>
</dbReference>
<evidence type="ECO:0000313" key="4">
    <source>
        <dbReference type="EMBL" id="QHJ01126.1"/>
    </source>
</evidence>
<keyword evidence="1" id="KW-0645">Protease</keyword>